<reference evidence="3" key="2">
    <citation type="submission" date="2019-07" db="EMBL/GenBank/DDBJ databases">
        <authorList>
            <person name="Seetharam A."/>
            <person name="Woodhouse M."/>
            <person name="Cannon E."/>
        </authorList>
    </citation>
    <scope>NUCLEOTIDE SEQUENCE [LARGE SCALE GENOMIC DNA]</scope>
    <source>
        <strain evidence="3">cv. B73</strain>
    </source>
</reference>
<proteinExistence type="inferred from homology"/>
<keyword evidence="4" id="KW-1185">Reference proteome</keyword>
<dbReference type="GO" id="GO:0005509">
    <property type="term" value="F:calcium ion binding"/>
    <property type="evidence" value="ECO:0000318"/>
    <property type="project" value="GO_Central"/>
</dbReference>
<dbReference type="Pfam" id="PF05042">
    <property type="entry name" value="Caleosin"/>
    <property type="match status" value="1"/>
</dbReference>
<sequence length="284" mass="31647">MRYDICRRLSRLAQPCAVASMLSYLSRVAGGCVPPQHRQQSLLPLIDDRVVCATTELARMAGCWAVLLPSALLVWIVCCNWVLIMSVDAGSPYGANMTDLMRHVQFFDEDRDGLLTIPESTKGFIAIGLTPAFALSLATATHAAFGPLTTPPGKLPSINIYVSHIHGAVHPSDSGAIDKKGNNSMSQHFSFVPKKFERIFQKFSHSEEDALSWLEIEAMLVANRDFLRPLSWPEAETEWQLIHMLGKDRHGYLHKDTLRGVYDGTVFPKMRDHTIDPHARHSDA</sequence>
<organism evidence="3 4">
    <name type="scientific">Zea mays</name>
    <name type="common">Maize</name>
    <dbReference type="NCBI Taxonomy" id="4577"/>
    <lineage>
        <taxon>Eukaryota</taxon>
        <taxon>Viridiplantae</taxon>
        <taxon>Streptophyta</taxon>
        <taxon>Embryophyta</taxon>
        <taxon>Tracheophyta</taxon>
        <taxon>Spermatophyta</taxon>
        <taxon>Magnoliopsida</taxon>
        <taxon>Liliopsida</taxon>
        <taxon>Poales</taxon>
        <taxon>Poaceae</taxon>
        <taxon>PACMAD clade</taxon>
        <taxon>Panicoideae</taxon>
        <taxon>Andropogonodae</taxon>
        <taxon>Andropogoneae</taxon>
        <taxon>Tripsacinae</taxon>
        <taxon>Zea</taxon>
    </lineage>
</organism>
<dbReference type="SUPFAM" id="SSF47473">
    <property type="entry name" value="EF-hand"/>
    <property type="match status" value="1"/>
</dbReference>
<dbReference type="Proteomes" id="UP000007305">
    <property type="component" value="Chromosome 1"/>
</dbReference>
<feature type="transmembrane region" description="Helical" evidence="2">
    <location>
        <begin position="64"/>
        <end position="84"/>
    </location>
</feature>
<reference evidence="3" key="3">
    <citation type="submission" date="2021-05" db="UniProtKB">
        <authorList>
            <consortium name="EnsemblPlants"/>
        </authorList>
    </citation>
    <scope>IDENTIFICATION</scope>
    <source>
        <strain evidence="3">cv. B73</strain>
    </source>
</reference>
<dbReference type="EnsemblPlants" id="Zm00001eb028770_T002">
    <property type="protein sequence ID" value="Zm00001eb028770_P002"/>
    <property type="gene ID" value="Zm00001eb028770"/>
</dbReference>
<name>A0A804LQL6_MAIZE</name>
<keyword evidence="2" id="KW-1133">Transmembrane helix</keyword>
<evidence type="ECO:0000313" key="3">
    <source>
        <dbReference type="EnsemblPlants" id="Zm00001eb028770_P002"/>
    </source>
</evidence>
<dbReference type="PANTHER" id="PTHR31495">
    <property type="entry name" value="PEROXYGENASE 3-RELATED"/>
    <property type="match status" value="1"/>
</dbReference>
<evidence type="ECO:0000256" key="2">
    <source>
        <dbReference type="SAM" id="Phobius"/>
    </source>
</evidence>
<evidence type="ECO:0000256" key="1">
    <source>
        <dbReference type="ARBA" id="ARBA00006765"/>
    </source>
</evidence>
<feature type="transmembrane region" description="Helical" evidence="2">
    <location>
        <begin position="124"/>
        <end position="145"/>
    </location>
</feature>
<accession>A0A804LQL6</accession>
<dbReference type="Gramene" id="Zm00001eb028770_T002">
    <property type="protein sequence ID" value="Zm00001eb028770_P002"/>
    <property type="gene ID" value="Zm00001eb028770"/>
</dbReference>
<evidence type="ECO:0008006" key="5">
    <source>
        <dbReference type="Google" id="ProtNLM"/>
    </source>
</evidence>
<dbReference type="GO" id="GO:0004497">
    <property type="term" value="F:monooxygenase activity"/>
    <property type="evidence" value="ECO:0000318"/>
    <property type="project" value="GO_Central"/>
</dbReference>
<dbReference type="InParanoid" id="A0A804LQL6"/>
<dbReference type="PANTHER" id="PTHR31495:SF4">
    <property type="entry name" value="OS06G0254600 PROTEIN"/>
    <property type="match status" value="1"/>
</dbReference>
<protein>
    <recommendedName>
        <fullName evidence="5">Peroxygenase 4</fullName>
    </recommendedName>
</protein>
<dbReference type="InterPro" id="IPR007736">
    <property type="entry name" value="Caleosin-related"/>
</dbReference>
<reference evidence="4" key="1">
    <citation type="submission" date="2015-12" db="EMBL/GenBank/DDBJ databases">
        <title>Update maize B73 reference genome by single molecule sequencing technologies.</title>
        <authorList>
            <consortium name="Maize Genome Sequencing Project"/>
            <person name="Ware D."/>
        </authorList>
    </citation>
    <scope>NUCLEOTIDE SEQUENCE [LARGE SCALE GENOMIC DNA]</scope>
    <source>
        <strain evidence="4">cv. B73</strain>
    </source>
</reference>
<dbReference type="AlphaFoldDB" id="A0A804LQL6"/>
<evidence type="ECO:0000313" key="4">
    <source>
        <dbReference type="Proteomes" id="UP000007305"/>
    </source>
</evidence>
<comment type="similarity">
    <text evidence="1">Belongs to the caleosin family.</text>
</comment>
<keyword evidence="2" id="KW-0812">Transmembrane</keyword>
<keyword evidence="2" id="KW-0472">Membrane</keyword>
<dbReference type="InterPro" id="IPR011992">
    <property type="entry name" value="EF-hand-dom_pair"/>
</dbReference>